<dbReference type="AlphaFoldDB" id="A0A197K3Z1"/>
<evidence type="ECO:0000313" key="2">
    <source>
        <dbReference type="EMBL" id="OAQ32200.1"/>
    </source>
</evidence>
<evidence type="ECO:0000313" key="3">
    <source>
        <dbReference type="Proteomes" id="UP000078512"/>
    </source>
</evidence>
<dbReference type="EMBL" id="KV442026">
    <property type="protein sequence ID" value="OAQ32200.1"/>
    <property type="molecule type" value="Genomic_DNA"/>
</dbReference>
<accession>A0A197K3Z1</accession>
<protein>
    <submittedName>
        <fullName evidence="2">Uncharacterized protein</fullName>
    </submittedName>
</protein>
<organism evidence="2 3">
    <name type="scientific">Linnemannia elongata AG-77</name>
    <dbReference type="NCBI Taxonomy" id="1314771"/>
    <lineage>
        <taxon>Eukaryota</taxon>
        <taxon>Fungi</taxon>
        <taxon>Fungi incertae sedis</taxon>
        <taxon>Mucoromycota</taxon>
        <taxon>Mortierellomycotina</taxon>
        <taxon>Mortierellomycetes</taxon>
        <taxon>Mortierellales</taxon>
        <taxon>Mortierellaceae</taxon>
        <taxon>Linnemannia</taxon>
    </lineage>
</organism>
<gene>
    <name evidence="2" type="ORF">K457DRAFT_325489</name>
</gene>
<keyword evidence="1" id="KW-0812">Transmembrane</keyword>
<keyword evidence="3" id="KW-1185">Reference proteome</keyword>
<sequence length="52" mass="5935">MHVERTKLKREQMKAYPVSGVVEELGVFVCFLESVVVIVTAVVLRCCWCCFV</sequence>
<dbReference type="Proteomes" id="UP000078512">
    <property type="component" value="Unassembled WGS sequence"/>
</dbReference>
<reference evidence="2 3" key="1">
    <citation type="submission" date="2016-05" db="EMBL/GenBank/DDBJ databases">
        <title>Genome sequencing reveals origins of a unique bacterial endosymbiosis in the earliest lineages of terrestrial Fungi.</title>
        <authorList>
            <consortium name="DOE Joint Genome Institute"/>
            <person name="Uehling J."/>
            <person name="Gryganskyi A."/>
            <person name="Hameed K."/>
            <person name="Tschaplinski T."/>
            <person name="Misztal P."/>
            <person name="Wu S."/>
            <person name="Desiro A."/>
            <person name="Vande Pol N."/>
            <person name="Du Z.-Y."/>
            <person name="Zienkiewicz A."/>
            <person name="Zienkiewicz K."/>
            <person name="Morin E."/>
            <person name="Tisserant E."/>
            <person name="Splivallo R."/>
            <person name="Hainaut M."/>
            <person name="Henrissat B."/>
            <person name="Ohm R."/>
            <person name="Kuo A."/>
            <person name="Yan J."/>
            <person name="Lipzen A."/>
            <person name="Nolan M."/>
            <person name="Labutti K."/>
            <person name="Barry K."/>
            <person name="Goldstein A."/>
            <person name="Labbe J."/>
            <person name="Schadt C."/>
            <person name="Tuskan G."/>
            <person name="Grigoriev I."/>
            <person name="Martin F."/>
            <person name="Vilgalys R."/>
            <person name="Bonito G."/>
        </authorList>
    </citation>
    <scope>NUCLEOTIDE SEQUENCE [LARGE SCALE GENOMIC DNA]</scope>
    <source>
        <strain evidence="2 3">AG-77</strain>
    </source>
</reference>
<name>A0A197K3Z1_9FUNG</name>
<keyword evidence="1" id="KW-1133">Transmembrane helix</keyword>
<feature type="transmembrane region" description="Helical" evidence="1">
    <location>
        <begin position="21"/>
        <end position="44"/>
    </location>
</feature>
<keyword evidence="1" id="KW-0472">Membrane</keyword>
<proteinExistence type="predicted"/>
<evidence type="ECO:0000256" key="1">
    <source>
        <dbReference type="SAM" id="Phobius"/>
    </source>
</evidence>